<dbReference type="EnsemblMetazoa" id="Aqu2.1.34388_001">
    <property type="protein sequence ID" value="Aqu2.1.34388_001"/>
    <property type="gene ID" value="Aqu2.1.34388"/>
</dbReference>
<accession>A0A1X7V2Z8</accession>
<proteinExistence type="predicted"/>
<dbReference type="AlphaFoldDB" id="A0A1X7V2Z8"/>
<reference evidence="1" key="1">
    <citation type="submission" date="2017-05" db="UniProtKB">
        <authorList>
            <consortium name="EnsemblMetazoa"/>
        </authorList>
    </citation>
    <scope>IDENTIFICATION</scope>
</reference>
<evidence type="ECO:0000313" key="1">
    <source>
        <dbReference type="EnsemblMetazoa" id="Aqu2.1.34388_001"/>
    </source>
</evidence>
<name>A0A1X7V2Z8_AMPQE</name>
<sequence length="75" mass="8035">MAYGQIILNLGHEHGGLAYDTSVSSEGRPRPPMNGAEFVNARCKCSPGGWAACWLCQSHDHRNDCPLAPPTTPAD</sequence>
<protein>
    <submittedName>
        <fullName evidence="1">Uncharacterized protein</fullName>
    </submittedName>
</protein>
<organism evidence="1">
    <name type="scientific">Amphimedon queenslandica</name>
    <name type="common">Sponge</name>
    <dbReference type="NCBI Taxonomy" id="400682"/>
    <lineage>
        <taxon>Eukaryota</taxon>
        <taxon>Metazoa</taxon>
        <taxon>Porifera</taxon>
        <taxon>Demospongiae</taxon>
        <taxon>Heteroscleromorpha</taxon>
        <taxon>Haplosclerida</taxon>
        <taxon>Niphatidae</taxon>
        <taxon>Amphimedon</taxon>
    </lineage>
</organism>
<dbReference type="InParanoid" id="A0A1X7V2Z8"/>